<dbReference type="CTD" id="20242997"/>
<reference evidence="1 2" key="1">
    <citation type="journal article" date="2013" name="Nature">
        <title>Insights into bilaterian evolution from three spiralian genomes.</title>
        <authorList>
            <person name="Simakov O."/>
            <person name="Marletaz F."/>
            <person name="Cho S.J."/>
            <person name="Edsinger-Gonzales E."/>
            <person name="Havlak P."/>
            <person name="Hellsten U."/>
            <person name="Kuo D.H."/>
            <person name="Larsson T."/>
            <person name="Lv J."/>
            <person name="Arendt D."/>
            <person name="Savage R."/>
            <person name="Osoegawa K."/>
            <person name="de Jong P."/>
            <person name="Grimwood J."/>
            <person name="Chapman J.A."/>
            <person name="Shapiro H."/>
            <person name="Aerts A."/>
            <person name="Otillar R.P."/>
            <person name="Terry A.Y."/>
            <person name="Boore J.L."/>
            <person name="Grigoriev I.V."/>
            <person name="Lindberg D.R."/>
            <person name="Seaver E.C."/>
            <person name="Weisblat D.A."/>
            <person name="Putnam N.H."/>
            <person name="Rokhsar D.S."/>
        </authorList>
    </citation>
    <scope>NUCLEOTIDE SEQUENCE [LARGE SCALE GENOMIC DNA]</scope>
</reference>
<dbReference type="Proteomes" id="UP000030746">
    <property type="component" value="Unassembled WGS sequence"/>
</dbReference>
<dbReference type="EMBL" id="KB201580">
    <property type="protein sequence ID" value="ESO95909.1"/>
    <property type="molecule type" value="Genomic_DNA"/>
</dbReference>
<accession>V4C335</accession>
<proteinExistence type="predicted"/>
<dbReference type="OrthoDB" id="6071664at2759"/>
<protein>
    <submittedName>
        <fullName evidence="1">Uncharacterized protein</fullName>
    </submittedName>
</protein>
<organism evidence="1 2">
    <name type="scientific">Lottia gigantea</name>
    <name type="common">Giant owl limpet</name>
    <dbReference type="NCBI Taxonomy" id="225164"/>
    <lineage>
        <taxon>Eukaryota</taxon>
        <taxon>Metazoa</taxon>
        <taxon>Spiralia</taxon>
        <taxon>Lophotrochozoa</taxon>
        <taxon>Mollusca</taxon>
        <taxon>Gastropoda</taxon>
        <taxon>Patellogastropoda</taxon>
        <taxon>Lottioidea</taxon>
        <taxon>Lottiidae</taxon>
        <taxon>Lottia</taxon>
    </lineage>
</organism>
<dbReference type="GeneID" id="20242997"/>
<evidence type="ECO:0000313" key="2">
    <source>
        <dbReference type="Proteomes" id="UP000030746"/>
    </source>
</evidence>
<keyword evidence="2" id="KW-1185">Reference proteome</keyword>
<evidence type="ECO:0000313" key="1">
    <source>
        <dbReference type="EMBL" id="ESO95909.1"/>
    </source>
</evidence>
<dbReference type="HOGENOM" id="CLU_2294817_0_0_1"/>
<name>V4C335_LOTGI</name>
<gene>
    <name evidence="1" type="ORF">LOTGIDRAFT_175046</name>
</gene>
<dbReference type="KEGG" id="lgi:LOTGIDRAFT_175046"/>
<sequence length="101" mass="11423">MSVINREQMLIFSNKHYEMNRCTACLVLVLVVILTVNAVQSARGNGRQRPQLFGRHGVRPGMNGLVFGKRNSESQEMQQDCWSSLNLCLKVILNNGDMEEV</sequence>
<dbReference type="AlphaFoldDB" id="V4C335"/>
<dbReference type="RefSeq" id="XP_009053411.1">
    <property type="nucleotide sequence ID" value="XM_009055163.1"/>
</dbReference>